<gene>
    <name evidence="6" type="ORF">DAI13_14670</name>
    <name evidence="7" type="ORF">H9Q64_13600</name>
</gene>
<dbReference type="GO" id="GO:0006310">
    <property type="term" value="P:DNA recombination"/>
    <property type="evidence" value="ECO:0007669"/>
    <property type="project" value="UniProtKB-KW"/>
</dbReference>
<dbReference type="InterPro" id="IPR004107">
    <property type="entry name" value="Integrase_SAM-like_N"/>
</dbReference>
<evidence type="ECO:0000313" key="8">
    <source>
        <dbReference type="Proteomes" id="UP000244140"/>
    </source>
</evidence>
<reference evidence="6 8" key="1">
    <citation type="submission" date="2018-04" db="EMBL/GenBank/DDBJ databases">
        <authorList>
            <person name="Van Tyne D."/>
        </authorList>
    </citation>
    <scope>NUCLEOTIDE SEQUENCE [LARGE SCALE GENOMIC DNA]</scope>
    <source>
        <strain evidence="6 8">B2535</strain>
    </source>
</reference>
<sequence>MTQINKYTKKDGTTAYMFNAYVGRHPKTGKNVYRKRQGFKTKKQAQIALAEILKDIEENGLDNKPSVLTFKQLYEKWLAQQRLTIKPSSIAVNKRFAEKHILPYLGDCKLDEITVIQCQDLVNKWFNQGHKQYSFYRKLTAQIMRYGESMELMNTNPMRKTILPKWKEEETKLEYYTKQELNHFFDCLKQYGNFKQLAFFRLLAFTGCRKSEVLALQWKDLDITNKSVYIGKTVAQDEFYNILTQTPKTASSTRSISLDNETLQIMAKWRTIQRSDYFQMGFNTSSEEQYIFTNNHNKLLSPNVVNIWLNCLIKKYDLPSITPHHFRHTHASLLLQSGVPIKEVAERLGHTSTAITDRIYSHVMPEEKEKTADKFAQFVGF</sequence>
<keyword evidence="3" id="KW-0238">DNA-binding</keyword>
<proteinExistence type="inferred from homology"/>
<evidence type="ECO:0000313" key="6">
    <source>
        <dbReference type="EMBL" id="PTN78935.1"/>
    </source>
</evidence>
<dbReference type="EMBL" id="CP060804">
    <property type="protein sequence ID" value="QNP37480.1"/>
    <property type="molecule type" value="Genomic_DNA"/>
</dbReference>
<dbReference type="GO" id="GO:0015074">
    <property type="term" value="P:DNA integration"/>
    <property type="evidence" value="ECO:0007669"/>
    <property type="project" value="UniProtKB-KW"/>
</dbReference>
<evidence type="ECO:0000313" key="9">
    <source>
        <dbReference type="Proteomes" id="UP000516122"/>
    </source>
</evidence>
<dbReference type="Proteomes" id="UP000244140">
    <property type="component" value="Unassembled WGS sequence"/>
</dbReference>
<dbReference type="PANTHER" id="PTHR30629">
    <property type="entry name" value="PROPHAGE INTEGRASE"/>
    <property type="match status" value="1"/>
</dbReference>
<evidence type="ECO:0000313" key="7">
    <source>
        <dbReference type="EMBL" id="QNP37480.1"/>
    </source>
</evidence>
<name>A0A7H0FN64_ENTFL</name>
<dbReference type="PANTHER" id="PTHR30629:SF2">
    <property type="entry name" value="PROPHAGE INTEGRASE INTS-RELATED"/>
    <property type="match status" value="1"/>
</dbReference>
<evidence type="ECO:0000256" key="3">
    <source>
        <dbReference type="ARBA" id="ARBA00023125"/>
    </source>
</evidence>
<dbReference type="InterPro" id="IPR002104">
    <property type="entry name" value="Integrase_catalytic"/>
</dbReference>
<dbReference type="AlphaFoldDB" id="A0A7H0FN64"/>
<dbReference type="Proteomes" id="UP000516122">
    <property type="component" value="Chromosome"/>
</dbReference>
<evidence type="ECO:0000256" key="1">
    <source>
        <dbReference type="ARBA" id="ARBA00008857"/>
    </source>
</evidence>
<reference evidence="7 9" key="2">
    <citation type="submission" date="2020-08" db="EMBL/GenBank/DDBJ databases">
        <title>Enterococcus faecalis SF28073 genome assembly.</title>
        <authorList>
            <person name="Duerkop B.A."/>
            <person name="Johnson C.N."/>
        </authorList>
    </citation>
    <scope>NUCLEOTIDE SEQUENCE [LARGE SCALE GENOMIC DNA]</scope>
    <source>
        <strain evidence="7 9">SF28073</strain>
    </source>
</reference>
<dbReference type="Pfam" id="PF14657">
    <property type="entry name" value="Arm-DNA-bind_4"/>
    <property type="match status" value="1"/>
</dbReference>
<dbReference type="InterPro" id="IPR050808">
    <property type="entry name" value="Phage_Integrase"/>
</dbReference>
<accession>A0A7H0FN64</accession>
<feature type="domain" description="Tyr recombinase" evidence="5">
    <location>
        <begin position="171"/>
        <end position="373"/>
    </location>
</feature>
<dbReference type="PROSITE" id="PS51898">
    <property type="entry name" value="TYR_RECOMBINASE"/>
    <property type="match status" value="1"/>
</dbReference>
<dbReference type="Gene3D" id="1.10.443.10">
    <property type="entry name" value="Intergrase catalytic core"/>
    <property type="match status" value="1"/>
</dbReference>
<dbReference type="CDD" id="cd01189">
    <property type="entry name" value="INT_ICEBs1_C_like"/>
    <property type="match status" value="1"/>
</dbReference>
<dbReference type="GO" id="GO:0003677">
    <property type="term" value="F:DNA binding"/>
    <property type="evidence" value="ECO:0007669"/>
    <property type="project" value="UniProtKB-KW"/>
</dbReference>
<comment type="similarity">
    <text evidence="1">Belongs to the 'phage' integrase family.</text>
</comment>
<evidence type="ECO:0000256" key="4">
    <source>
        <dbReference type="ARBA" id="ARBA00023172"/>
    </source>
</evidence>
<dbReference type="InterPro" id="IPR011010">
    <property type="entry name" value="DNA_brk_join_enz"/>
</dbReference>
<evidence type="ECO:0000256" key="2">
    <source>
        <dbReference type="ARBA" id="ARBA00022908"/>
    </source>
</evidence>
<dbReference type="Gene3D" id="1.10.150.130">
    <property type="match status" value="1"/>
</dbReference>
<organism evidence="7 9">
    <name type="scientific">Enterococcus faecalis</name>
    <name type="common">Streptococcus faecalis</name>
    <dbReference type="NCBI Taxonomy" id="1351"/>
    <lineage>
        <taxon>Bacteria</taxon>
        <taxon>Bacillati</taxon>
        <taxon>Bacillota</taxon>
        <taxon>Bacilli</taxon>
        <taxon>Lactobacillales</taxon>
        <taxon>Enterococcaceae</taxon>
        <taxon>Enterococcus</taxon>
    </lineage>
</organism>
<evidence type="ECO:0000259" key="5">
    <source>
        <dbReference type="PROSITE" id="PS51898"/>
    </source>
</evidence>
<dbReference type="Pfam" id="PF14659">
    <property type="entry name" value="Phage_int_SAM_3"/>
    <property type="match status" value="1"/>
</dbReference>
<protein>
    <submittedName>
        <fullName evidence="7">Site-specific integrase</fullName>
    </submittedName>
</protein>
<keyword evidence="2" id="KW-0229">DNA integration</keyword>
<dbReference type="Pfam" id="PF00589">
    <property type="entry name" value="Phage_integrase"/>
    <property type="match status" value="1"/>
</dbReference>
<dbReference type="RefSeq" id="WP_010707087.1">
    <property type="nucleotide sequence ID" value="NZ_CABGIS010000004.1"/>
</dbReference>
<dbReference type="SUPFAM" id="SSF56349">
    <property type="entry name" value="DNA breaking-rejoining enzymes"/>
    <property type="match status" value="1"/>
</dbReference>
<dbReference type="EMBL" id="PZZH01000001">
    <property type="protein sequence ID" value="PTN78935.1"/>
    <property type="molecule type" value="Genomic_DNA"/>
</dbReference>
<dbReference type="InterPro" id="IPR010998">
    <property type="entry name" value="Integrase_recombinase_N"/>
</dbReference>
<dbReference type="InterPro" id="IPR028259">
    <property type="entry name" value="AP2-like_int_N"/>
</dbReference>
<keyword evidence="4" id="KW-0233">DNA recombination</keyword>
<dbReference type="InterPro" id="IPR013762">
    <property type="entry name" value="Integrase-like_cat_sf"/>
</dbReference>